<sequence>MTKVTMTTRVQKMEYYTLGNSGLKVSRFCLGTMTFGDNWGWGSEKKIARSVFDTFIDAGGNFFDTADIYTNGQSEQLLGAFIKDANIRDQAVIATKFSINQHPGNPNSGGNGRKNIMRAVDASLKNLGTEYLDLYFLHLWDRITPPDEVIGTLDDLVRMGKILHYGLSDIPAWYASRMQTLAETKGLKPINALQLQYSLIERNIEGEYQDLAIRYGMGLVAWSPLASGLLSGKYKRGIDNDDPTAVGRLTNKAAKGNPGFDLFNERNWGIVDELEKVAKDVGRSMAQVAINWVANRPGVGSVIVGATKPQQLEDNLCALDFSLSNQQLSKLNAASKPNLGFPYDLMSKENQAMITGGATVGSKPNSYAPQEFIDATAHSLGRND</sequence>
<name>A0ABV9M0E2_9ALTE</name>
<evidence type="ECO:0000259" key="2">
    <source>
        <dbReference type="Pfam" id="PF00248"/>
    </source>
</evidence>
<dbReference type="InterPro" id="IPR050523">
    <property type="entry name" value="AKR_Detox_Biosynth"/>
</dbReference>
<proteinExistence type="predicted"/>
<evidence type="ECO:0000313" key="3">
    <source>
        <dbReference type="EMBL" id="MFC4701163.1"/>
    </source>
</evidence>
<evidence type="ECO:0000313" key="4">
    <source>
        <dbReference type="Proteomes" id="UP001595897"/>
    </source>
</evidence>
<gene>
    <name evidence="3" type="ORF">ACFO4O_13400</name>
</gene>
<organism evidence="3 4">
    <name type="scientific">Glaciecola siphonariae</name>
    <dbReference type="NCBI Taxonomy" id="521012"/>
    <lineage>
        <taxon>Bacteria</taxon>
        <taxon>Pseudomonadati</taxon>
        <taxon>Pseudomonadota</taxon>
        <taxon>Gammaproteobacteria</taxon>
        <taxon>Alteromonadales</taxon>
        <taxon>Alteromonadaceae</taxon>
        <taxon>Glaciecola</taxon>
    </lineage>
</organism>
<accession>A0ABV9M0E2</accession>
<dbReference type="Proteomes" id="UP001595897">
    <property type="component" value="Unassembled WGS sequence"/>
</dbReference>
<feature type="domain" description="NADP-dependent oxidoreductase" evidence="2">
    <location>
        <begin position="29"/>
        <end position="334"/>
    </location>
</feature>
<keyword evidence="4" id="KW-1185">Reference proteome</keyword>
<comment type="caution">
    <text evidence="3">The sequence shown here is derived from an EMBL/GenBank/DDBJ whole genome shotgun (WGS) entry which is preliminary data.</text>
</comment>
<dbReference type="CDD" id="cd19080">
    <property type="entry name" value="AKR_AKR9A_9B"/>
    <property type="match status" value="1"/>
</dbReference>
<dbReference type="PANTHER" id="PTHR43364">
    <property type="entry name" value="NADH-SPECIFIC METHYLGLYOXAL REDUCTASE-RELATED"/>
    <property type="match status" value="1"/>
</dbReference>
<keyword evidence="1" id="KW-0560">Oxidoreductase</keyword>
<dbReference type="Gene3D" id="3.20.20.100">
    <property type="entry name" value="NADP-dependent oxidoreductase domain"/>
    <property type="match status" value="1"/>
</dbReference>
<dbReference type="RefSeq" id="WP_382409344.1">
    <property type="nucleotide sequence ID" value="NZ_JBHSGU010000005.1"/>
</dbReference>
<dbReference type="SUPFAM" id="SSF51430">
    <property type="entry name" value="NAD(P)-linked oxidoreductase"/>
    <property type="match status" value="1"/>
</dbReference>
<dbReference type="EMBL" id="JBHSGU010000005">
    <property type="protein sequence ID" value="MFC4701163.1"/>
    <property type="molecule type" value="Genomic_DNA"/>
</dbReference>
<dbReference type="PANTHER" id="PTHR43364:SF4">
    <property type="entry name" value="NAD(P)-LINKED OXIDOREDUCTASE SUPERFAMILY PROTEIN"/>
    <property type="match status" value="1"/>
</dbReference>
<dbReference type="Pfam" id="PF00248">
    <property type="entry name" value="Aldo_ket_red"/>
    <property type="match status" value="1"/>
</dbReference>
<dbReference type="InterPro" id="IPR023210">
    <property type="entry name" value="NADP_OxRdtase_dom"/>
</dbReference>
<evidence type="ECO:0000256" key="1">
    <source>
        <dbReference type="ARBA" id="ARBA00023002"/>
    </source>
</evidence>
<protein>
    <submittedName>
        <fullName evidence="3">Aldo/keto reductase</fullName>
    </submittedName>
</protein>
<dbReference type="InterPro" id="IPR036812">
    <property type="entry name" value="NAD(P)_OxRdtase_dom_sf"/>
</dbReference>
<reference evidence="4" key="1">
    <citation type="journal article" date="2019" name="Int. J. Syst. Evol. Microbiol.">
        <title>The Global Catalogue of Microorganisms (GCM) 10K type strain sequencing project: providing services to taxonomists for standard genome sequencing and annotation.</title>
        <authorList>
            <consortium name="The Broad Institute Genomics Platform"/>
            <consortium name="The Broad Institute Genome Sequencing Center for Infectious Disease"/>
            <person name="Wu L."/>
            <person name="Ma J."/>
        </authorList>
    </citation>
    <scope>NUCLEOTIDE SEQUENCE [LARGE SCALE GENOMIC DNA]</scope>
    <source>
        <strain evidence="4">KACC 12507</strain>
    </source>
</reference>